<dbReference type="PROSITE" id="PS50977">
    <property type="entry name" value="HTH_TETR_2"/>
    <property type="match status" value="1"/>
</dbReference>
<feature type="DNA-binding region" description="H-T-H motif" evidence="4">
    <location>
        <begin position="39"/>
        <end position="58"/>
    </location>
</feature>
<evidence type="ECO:0000256" key="2">
    <source>
        <dbReference type="ARBA" id="ARBA00023125"/>
    </source>
</evidence>
<evidence type="ECO:0000313" key="6">
    <source>
        <dbReference type="EMBL" id="CUO61782.1"/>
    </source>
</evidence>
<dbReference type="InterPro" id="IPR050109">
    <property type="entry name" value="HTH-type_TetR-like_transc_reg"/>
</dbReference>
<dbReference type="GO" id="GO:0000976">
    <property type="term" value="F:transcription cis-regulatory region binding"/>
    <property type="evidence" value="ECO:0007669"/>
    <property type="project" value="TreeGrafter"/>
</dbReference>
<evidence type="ECO:0000256" key="1">
    <source>
        <dbReference type="ARBA" id="ARBA00023015"/>
    </source>
</evidence>
<dbReference type="Pfam" id="PF00440">
    <property type="entry name" value="TetR_N"/>
    <property type="match status" value="1"/>
</dbReference>
<dbReference type="Gene3D" id="1.10.357.10">
    <property type="entry name" value="Tetracycline Repressor, domain 2"/>
    <property type="match status" value="1"/>
</dbReference>
<dbReference type="RefSeq" id="WP_055201316.1">
    <property type="nucleotide sequence ID" value="NZ_BTHH01000010.1"/>
</dbReference>
<dbReference type="Proteomes" id="UP000095431">
    <property type="component" value="Unassembled WGS sequence"/>
</dbReference>
<feature type="domain" description="HTH tetR-type" evidence="5">
    <location>
        <begin position="16"/>
        <end position="76"/>
    </location>
</feature>
<dbReference type="EMBL" id="CYZN01000032">
    <property type="protein sequence ID" value="CUO61782.1"/>
    <property type="molecule type" value="Genomic_DNA"/>
</dbReference>
<dbReference type="AlphaFoldDB" id="A0A174GGU0"/>
<proteinExistence type="predicted"/>
<keyword evidence="3" id="KW-0804">Transcription</keyword>
<sequence>MEKIEGTSPTRVRQAQQRRDRIINASMKLFQEKCVEDTSMEEVAKRAGVGAATVYRYFSSKIELVIETAEVYWEKASEKYLGELETGNMPNIADAKSEATLKMDGIESSGYDQLRKILNVFCRIFLEQKPFLKFLHEFDVFVKKYNVSEEHLADYENGILKLKPYVTIALEKGLVDKSLSFNCSVDEMYFSLTHTLLALMEKLAVGGDILSSDQNVESEKQIRIIIELLLRGIRNF</sequence>
<name>A0A174GGU0_9FIRM</name>
<evidence type="ECO:0000313" key="7">
    <source>
        <dbReference type="Proteomes" id="UP000095431"/>
    </source>
</evidence>
<dbReference type="SUPFAM" id="SSF46689">
    <property type="entry name" value="Homeodomain-like"/>
    <property type="match status" value="1"/>
</dbReference>
<gene>
    <name evidence="6" type="primary">srpR</name>
    <name evidence="6" type="ORF">ERS852478_03356</name>
</gene>
<dbReference type="PANTHER" id="PTHR30055">
    <property type="entry name" value="HTH-TYPE TRANSCRIPTIONAL REGULATOR RUTR"/>
    <property type="match status" value="1"/>
</dbReference>
<dbReference type="PRINTS" id="PR00455">
    <property type="entry name" value="HTHTETR"/>
</dbReference>
<dbReference type="PANTHER" id="PTHR30055:SF234">
    <property type="entry name" value="HTH-TYPE TRANSCRIPTIONAL REGULATOR BETI"/>
    <property type="match status" value="1"/>
</dbReference>
<evidence type="ECO:0000259" key="5">
    <source>
        <dbReference type="PROSITE" id="PS50977"/>
    </source>
</evidence>
<reference evidence="6 7" key="1">
    <citation type="submission" date="2015-09" db="EMBL/GenBank/DDBJ databases">
        <authorList>
            <consortium name="Pathogen Informatics"/>
        </authorList>
    </citation>
    <scope>NUCLEOTIDE SEQUENCE [LARGE SCALE GENOMIC DNA]</scope>
    <source>
        <strain evidence="6 7">2789STDY5834863</strain>
    </source>
</reference>
<keyword evidence="1" id="KW-0805">Transcription regulation</keyword>
<evidence type="ECO:0000256" key="4">
    <source>
        <dbReference type="PROSITE-ProRule" id="PRU00335"/>
    </source>
</evidence>
<protein>
    <submittedName>
        <fullName evidence="6">Solvent efflux pump srpABC operon corepressor</fullName>
    </submittedName>
</protein>
<dbReference type="InterPro" id="IPR001647">
    <property type="entry name" value="HTH_TetR"/>
</dbReference>
<dbReference type="GO" id="GO:0003700">
    <property type="term" value="F:DNA-binding transcription factor activity"/>
    <property type="evidence" value="ECO:0007669"/>
    <property type="project" value="TreeGrafter"/>
</dbReference>
<dbReference type="InterPro" id="IPR009057">
    <property type="entry name" value="Homeodomain-like_sf"/>
</dbReference>
<organism evidence="6 7">
    <name type="scientific">Blautia wexlerae</name>
    <dbReference type="NCBI Taxonomy" id="418240"/>
    <lineage>
        <taxon>Bacteria</taxon>
        <taxon>Bacillati</taxon>
        <taxon>Bacillota</taxon>
        <taxon>Clostridia</taxon>
        <taxon>Lachnospirales</taxon>
        <taxon>Lachnospiraceae</taxon>
        <taxon>Blautia</taxon>
    </lineage>
</organism>
<keyword evidence="2 4" id="KW-0238">DNA-binding</keyword>
<evidence type="ECO:0000256" key="3">
    <source>
        <dbReference type="ARBA" id="ARBA00023163"/>
    </source>
</evidence>
<accession>A0A174GGU0</accession>